<gene>
    <name evidence="2" type="ORF">Krac_6561</name>
</gene>
<name>D6TVF2_KTERA</name>
<feature type="region of interest" description="Disordered" evidence="1">
    <location>
        <begin position="1"/>
        <end position="21"/>
    </location>
</feature>
<dbReference type="RefSeq" id="WP_007917571.1">
    <property type="nucleotide sequence ID" value="NZ_ADVG01000003.1"/>
</dbReference>
<evidence type="ECO:0000313" key="2">
    <source>
        <dbReference type="EMBL" id="EFH85355.1"/>
    </source>
</evidence>
<organism evidence="2 3">
    <name type="scientific">Ktedonobacter racemifer DSM 44963</name>
    <dbReference type="NCBI Taxonomy" id="485913"/>
    <lineage>
        <taxon>Bacteria</taxon>
        <taxon>Bacillati</taxon>
        <taxon>Chloroflexota</taxon>
        <taxon>Ktedonobacteria</taxon>
        <taxon>Ktedonobacterales</taxon>
        <taxon>Ktedonobacteraceae</taxon>
        <taxon>Ktedonobacter</taxon>
    </lineage>
</organism>
<dbReference type="EMBL" id="ADVG01000003">
    <property type="protein sequence ID" value="EFH85355.1"/>
    <property type="molecule type" value="Genomic_DNA"/>
</dbReference>
<comment type="caution">
    <text evidence="2">The sequence shown here is derived from an EMBL/GenBank/DDBJ whole genome shotgun (WGS) entry which is preliminary data.</text>
</comment>
<keyword evidence="3" id="KW-1185">Reference proteome</keyword>
<dbReference type="Proteomes" id="UP000004508">
    <property type="component" value="Unassembled WGS sequence"/>
</dbReference>
<evidence type="ECO:0000256" key="1">
    <source>
        <dbReference type="SAM" id="MobiDB-lite"/>
    </source>
</evidence>
<dbReference type="AlphaFoldDB" id="D6TVF2"/>
<dbReference type="InParanoid" id="D6TVF2"/>
<reference evidence="2 3" key="1">
    <citation type="journal article" date="2011" name="Stand. Genomic Sci.">
        <title>Non-contiguous finished genome sequence and contextual data of the filamentous soil bacterium Ktedonobacter racemifer type strain (SOSP1-21).</title>
        <authorList>
            <person name="Chang Y.J."/>
            <person name="Land M."/>
            <person name="Hauser L."/>
            <person name="Chertkov O."/>
            <person name="Del Rio T.G."/>
            <person name="Nolan M."/>
            <person name="Copeland A."/>
            <person name="Tice H."/>
            <person name="Cheng J.F."/>
            <person name="Lucas S."/>
            <person name="Han C."/>
            <person name="Goodwin L."/>
            <person name="Pitluck S."/>
            <person name="Ivanova N."/>
            <person name="Ovchinikova G."/>
            <person name="Pati A."/>
            <person name="Chen A."/>
            <person name="Palaniappan K."/>
            <person name="Mavromatis K."/>
            <person name="Liolios K."/>
            <person name="Brettin T."/>
            <person name="Fiebig A."/>
            <person name="Rohde M."/>
            <person name="Abt B."/>
            <person name="Goker M."/>
            <person name="Detter J.C."/>
            <person name="Woyke T."/>
            <person name="Bristow J."/>
            <person name="Eisen J.A."/>
            <person name="Markowitz V."/>
            <person name="Hugenholtz P."/>
            <person name="Kyrpides N.C."/>
            <person name="Klenk H.P."/>
            <person name="Lapidus A."/>
        </authorList>
    </citation>
    <scope>NUCLEOTIDE SEQUENCE [LARGE SCALE GENOMIC DNA]</scope>
    <source>
        <strain evidence="3">DSM 44963</strain>
    </source>
</reference>
<evidence type="ECO:0000313" key="3">
    <source>
        <dbReference type="Proteomes" id="UP000004508"/>
    </source>
</evidence>
<proteinExistence type="predicted"/>
<protein>
    <submittedName>
        <fullName evidence="2">Uncharacterized protein</fullName>
    </submittedName>
</protein>
<accession>D6TVF2</accession>
<sequence>MRWPSADQPGAGAKVRGVTGPSSSVQMVVDPLGGSVEWMTTAVLLGRASGSSLSPQLWVRRQGSVRIQRKACLGHRLQVC</sequence>